<dbReference type="EMBL" id="CAJNNW010031286">
    <property type="protein sequence ID" value="CAE8706963.1"/>
    <property type="molecule type" value="Genomic_DNA"/>
</dbReference>
<feature type="compositionally biased region" description="Basic and acidic residues" evidence="1">
    <location>
        <begin position="121"/>
        <end position="136"/>
    </location>
</feature>
<evidence type="ECO:0000313" key="3">
    <source>
        <dbReference type="Proteomes" id="UP000626109"/>
    </source>
</evidence>
<evidence type="ECO:0000256" key="1">
    <source>
        <dbReference type="SAM" id="MobiDB-lite"/>
    </source>
</evidence>
<feature type="region of interest" description="Disordered" evidence="1">
    <location>
        <begin position="85"/>
        <end position="136"/>
    </location>
</feature>
<organism evidence="2 3">
    <name type="scientific">Polarella glacialis</name>
    <name type="common">Dinoflagellate</name>
    <dbReference type="NCBI Taxonomy" id="89957"/>
    <lineage>
        <taxon>Eukaryota</taxon>
        <taxon>Sar</taxon>
        <taxon>Alveolata</taxon>
        <taxon>Dinophyceae</taxon>
        <taxon>Suessiales</taxon>
        <taxon>Suessiaceae</taxon>
        <taxon>Polarella</taxon>
    </lineage>
</organism>
<reference evidence="2" key="1">
    <citation type="submission" date="2021-02" db="EMBL/GenBank/DDBJ databases">
        <authorList>
            <person name="Dougan E. K."/>
            <person name="Rhodes N."/>
            <person name="Thang M."/>
            <person name="Chan C."/>
        </authorList>
    </citation>
    <scope>NUCLEOTIDE SEQUENCE</scope>
</reference>
<gene>
    <name evidence="2" type="ORF">PGLA2088_LOCUS34340</name>
</gene>
<feature type="region of interest" description="Disordered" evidence="1">
    <location>
        <begin position="1"/>
        <end position="68"/>
    </location>
</feature>
<name>A0A813KSD4_POLGL</name>
<dbReference type="AlphaFoldDB" id="A0A813KSD4"/>
<feature type="compositionally biased region" description="Basic residues" evidence="1">
    <location>
        <begin position="1"/>
        <end position="25"/>
    </location>
</feature>
<proteinExistence type="predicted"/>
<sequence>MTALRWRHRTHVGRWSRASRARLRRGHELAQAAPAQPSEGKHNCNGAQATPLQKSGGVEHKEARPEPCSGWKVEAWNTKQVGLSYASTARWRRGTSGGKLAEGTPPRSAGGVQPKASQSESRLDSQVESRTTRRVS</sequence>
<evidence type="ECO:0000313" key="2">
    <source>
        <dbReference type="EMBL" id="CAE8706963.1"/>
    </source>
</evidence>
<protein>
    <submittedName>
        <fullName evidence="2">Uncharacterized protein</fullName>
    </submittedName>
</protein>
<accession>A0A813KSD4</accession>
<comment type="caution">
    <text evidence="2">The sequence shown here is derived from an EMBL/GenBank/DDBJ whole genome shotgun (WGS) entry which is preliminary data.</text>
</comment>
<dbReference type="Proteomes" id="UP000626109">
    <property type="component" value="Unassembled WGS sequence"/>
</dbReference>